<feature type="region of interest" description="Disordered" evidence="4">
    <location>
        <begin position="95"/>
        <end position="185"/>
    </location>
</feature>
<sequence length="446" mass="47775">MATEVAANSGTSTPIIELDSEQLAHSLRVSLADLSAKAAALYAHKSYEEAAEVYAQAAEMQAEMNGELSPENADILFLYGRALFKVGQSKSDVLGGGAPEAKKSKPATTPAKQAKAAANGSNGAQQPQNGEGSSAAAAEKKEEPSAETKPMFKFEGDENFEDSDEEGAEEGEGEGEEDEEEDDLAVAFEILDLARVLFTKKLEAVLAEPEAEESKGKEEAAAAEGDSPTVRHIKERLADTHDLLAEISLENERYPNAITDSRASLAFKKQLYPQDSEIIAEAHFKLSLALEFASMTKPSDDAEGESKDSSATHVDQALRDEAADELEAAIASTRLKLQNKEVELATLHSPEDNDFTRQQITEVKEVIADMEQRLVDLRGPPIDINSALGLPPRAGAAATQQDASEDVKKNANDLSASGLVRRKRKATEEAVEGEEGLESKKPHAAT</sequence>
<dbReference type="InterPro" id="IPR011990">
    <property type="entry name" value="TPR-like_helical_dom_sf"/>
</dbReference>
<evidence type="ECO:0000256" key="4">
    <source>
        <dbReference type="SAM" id="MobiDB-lite"/>
    </source>
</evidence>
<feature type="region of interest" description="Disordered" evidence="4">
    <location>
        <begin position="384"/>
        <end position="446"/>
    </location>
</feature>
<feature type="compositionally biased region" description="Low complexity" evidence="4">
    <location>
        <begin position="106"/>
        <end position="137"/>
    </location>
</feature>
<dbReference type="GO" id="GO:0005654">
    <property type="term" value="C:nucleoplasm"/>
    <property type="evidence" value="ECO:0007669"/>
    <property type="project" value="TreeGrafter"/>
</dbReference>
<keyword evidence="7" id="KW-1185">Reference proteome</keyword>
<feature type="compositionally biased region" description="Basic and acidic residues" evidence="4">
    <location>
        <begin position="298"/>
        <end position="316"/>
    </location>
</feature>
<comment type="caution">
    <text evidence="6">The sequence shown here is derived from an EMBL/GenBank/DDBJ whole genome shotgun (WGS) entry which is preliminary data.</text>
</comment>
<feature type="compositionally biased region" description="Low complexity" evidence="4">
    <location>
        <begin position="387"/>
        <end position="398"/>
    </location>
</feature>
<feature type="compositionally biased region" description="Basic and acidic residues" evidence="4">
    <location>
        <begin position="437"/>
        <end position="446"/>
    </location>
</feature>
<feature type="region of interest" description="Disordered" evidence="4">
    <location>
        <begin position="296"/>
        <end position="316"/>
    </location>
</feature>
<dbReference type="InterPro" id="IPR019544">
    <property type="entry name" value="Tetratricopeptide_SHNi-TPR_dom"/>
</dbReference>
<feature type="compositionally biased region" description="Basic and acidic residues" evidence="4">
    <location>
        <begin position="138"/>
        <end position="156"/>
    </location>
</feature>
<reference evidence="6" key="2">
    <citation type="submission" date="2023-06" db="EMBL/GenBank/DDBJ databases">
        <authorList>
            <consortium name="Lawrence Berkeley National Laboratory"/>
            <person name="Haridas S."/>
            <person name="Hensen N."/>
            <person name="Bonometti L."/>
            <person name="Westerberg I."/>
            <person name="Brannstrom I.O."/>
            <person name="Guillou S."/>
            <person name="Cros-Aarteil S."/>
            <person name="Calhoun S."/>
            <person name="Kuo A."/>
            <person name="Mondo S."/>
            <person name="Pangilinan J."/>
            <person name="Riley R."/>
            <person name="Labutti K."/>
            <person name="Andreopoulos B."/>
            <person name="Lipzen A."/>
            <person name="Chen C."/>
            <person name="Yanf M."/>
            <person name="Daum C."/>
            <person name="Ng V."/>
            <person name="Clum A."/>
            <person name="Steindorff A."/>
            <person name="Ohm R."/>
            <person name="Martin F."/>
            <person name="Silar P."/>
            <person name="Natvig D."/>
            <person name="Lalanne C."/>
            <person name="Gautier V."/>
            <person name="Ament-Velasquez S.L."/>
            <person name="Kruys A."/>
            <person name="Hutchinson M.I."/>
            <person name="Powell A.J."/>
            <person name="Barry K."/>
            <person name="Miller A.N."/>
            <person name="Grigoriev I.V."/>
            <person name="Debuchy R."/>
            <person name="Gladieux P."/>
            <person name="Thoren M.H."/>
            <person name="Johannesson H."/>
        </authorList>
    </citation>
    <scope>NUCLEOTIDE SEQUENCE</scope>
    <source>
        <strain evidence="6">SMH4131-1</strain>
    </source>
</reference>
<dbReference type="SUPFAM" id="SSF48452">
    <property type="entry name" value="TPR-like"/>
    <property type="match status" value="1"/>
</dbReference>
<organism evidence="6 7">
    <name type="scientific">Cercophora scortea</name>
    <dbReference type="NCBI Taxonomy" id="314031"/>
    <lineage>
        <taxon>Eukaryota</taxon>
        <taxon>Fungi</taxon>
        <taxon>Dikarya</taxon>
        <taxon>Ascomycota</taxon>
        <taxon>Pezizomycotina</taxon>
        <taxon>Sordariomycetes</taxon>
        <taxon>Sordariomycetidae</taxon>
        <taxon>Sordariales</taxon>
        <taxon>Lasiosphaeriaceae</taxon>
        <taxon>Cercophora</taxon>
    </lineage>
</organism>
<keyword evidence="1" id="KW-0677">Repeat</keyword>
<keyword evidence="3" id="KW-0175">Coiled coil</keyword>
<feature type="compositionally biased region" description="Acidic residues" evidence="4">
    <location>
        <begin position="157"/>
        <end position="184"/>
    </location>
</feature>
<dbReference type="AlphaFoldDB" id="A0AAE0IMC2"/>
<feature type="domain" description="Tetratricopeptide SHNi-TPR" evidence="5">
    <location>
        <begin position="238"/>
        <end position="275"/>
    </location>
</feature>
<protein>
    <recommendedName>
        <fullName evidence="5">Tetratricopeptide SHNi-TPR domain-containing protein</fullName>
    </recommendedName>
</protein>
<name>A0AAE0IMC2_9PEZI</name>
<dbReference type="GO" id="GO:0006335">
    <property type="term" value="P:DNA replication-dependent chromatin assembly"/>
    <property type="evidence" value="ECO:0007669"/>
    <property type="project" value="TreeGrafter"/>
</dbReference>
<evidence type="ECO:0000259" key="5">
    <source>
        <dbReference type="Pfam" id="PF10516"/>
    </source>
</evidence>
<accession>A0AAE0IMC2</accession>
<feature type="region of interest" description="Disordered" evidence="4">
    <location>
        <begin position="207"/>
        <end position="231"/>
    </location>
</feature>
<evidence type="ECO:0000313" key="7">
    <source>
        <dbReference type="Proteomes" id="UP001286456"/>
    </source>
</evidence>
<evidence type="ECO:0000256" key="3">
    <source>
        <dbReference type="SAM" id="Coils"/>
    </source>
</evidence>
<dbReference type="PANTHER" id="PTHR15081:SF1">
    <property type="entry name" value="NUCLEAR AUTOANTIGENIC SPERM PROTEIN"/>
    <property type="match status" value="1"/>
</dbReference>
<dbReference type="Proteomes" id="UP001286456">
    <property type="component" value="Unassembled WGS sequence"/>
</dbReference>
<evidence type="ECO:0000256" key="2">
    <source>
        <dbReference type="ARBA" id="ARBA00022803"/>
    </source>
</evidence>
<dbReference type="Gene3D" id="1.25.40.10">
    <property type="entry name" value="Tetratricopeptide repeat domain"/>
    <property type="match status" value="1"/>
</dbReference>
<dbReference type="EMBL" id="JAUEPO010000003">
    <property type="protein sequence ID" value="KAK3327417.1"/>
    <property type="molecule type" value="Genomic_DNA"/>
</dbReference>
<reference evidence="6" key="1">
    <citation type="journal article" date="2023" name="Mol. Phylogenet. Evol.">
        <title>Genome-scale phylogeny and comparative genomics of the fungal order Sordariales.</title>
        <authorList>
            <person name="Hensen N."/>
            <person name="Bonometti L."/>
            <person name="Westerberg I."/>
            <person name="Brannstrom I.O."/>
            <person name="Guillou S."/>
            <person name="Cros-Aarteil S."/>
            <person name="Calhoun S."/>
            <person name="Haridas S."/>
            <person name="Kuo A."/>
            <person name="Mondo S."/>
            <person name="Pangilinan J."/>
            <person name="Riley R."/>
            <person name="LaButti K."/>
            <person name="Andreopoulos B."/>
            <person name="Lipzen A."/>
            <person name="Chen C."/>
            <person name="Yan M."/>
            <person name="Daum C."/>
            <person name="Ng V."/>
            <person name="Clum A."/>
            <person name="Steindorff A."/>
            <person name="Ohm R.A."/>
            <person name="Martin F."/>
            <person name="Silar P."/>
            <person name="Natvig D.O."/>
            <person name="Lalanne C."/>
            <person name="Gautier V."/>
            <person name="Ament-Velasquez S.L."/>
            <person name="Kruys A."/>
            <person name="Hutchinson M.I."/>
            <person name="Powell A.J."/>
            <person name="Barry K."/>
            <person name="Miller A.N."/>
            <person name="Grigoriev I.V."/>
            <person name="Debuchy R."/>
            <person name="Gladieux P."/>
            <person name="Hiltunen Thoren M."/>
            <person name="Johannesson H."/>
        </authorList>
    </citation>
    <scope>NUCLEOTIDE SEQUENCE</scope>
    <source>
        <strain evidence="6">SMH4131-1</strain>
    </source>
</reference>
<dbReference type="GO" id="GO:0034080">
    <property type="term" value="P:CENP-A containing chromatin assembly"/>
    <property type="evidence" value="ECO:0007669"/>
    <property type="project" value="TreeGrafter"/>
</dbReference>
<dbReference type="Pfam" id="PF10516">
    <property type="entry name" value="SHNi-TPR"/>
    <property type="match status" value="1"/>
</dbReference>
<dbReference type="InterPro" id="IPR051730">
    <property type="entry name" value="NASP-like"/>
</dbReference>
<gene>
    <name evidence="6" type="ORF">B0T19DRAFT_460589</name>
</gene>
<proteinExistence type="predicted"/>
<dbReference type="PANTHER" id="PTHR15081">
    <property type="entry name" value="NUCLEAR AUTOANTIGENIC SPERM PROTEIN NASP -RELATED"/>
    <property type="match status" value="1"/>
</dbReference>
<feature type="coiled-coil region" evidence="3">
    <location>
        <begin position="323"/>
        <end position="373"/>
    </location>
</feature>
<evidence type="ECO:0000313" key="6">
    <source>
        <dbReference type="EMBL" id="KAK3327417.1"/>
    </source>
</evidence>
<dbReference type="GO" id="GO:0042393">
    <property type="term" value="F:histone binding"/>
    <property type="evidence" value="ECO:0007669"/>
    <property type="project" value="TreeGrafter"/>
</dbReference>
<evidence type="ECO:0000256" key="1">
    <source>
        <dbReference type="ARBA" id="ARBA00022737"/>
    </source>
</evidence>
<keyword evidence="2" id="KW-0802">TPR repeat</keyword>